<evidence type="ECO:0000313" key="2">
    <source>
        <dbReference type="Proteomes" id="UP000011200"/>
    </source>
</evidence>
<keyword evidence="1" id="KW-0575">Peroxidase</keyword>
<protein>
    <submittedName>
        <fullName evidence="1">Heme peroxidase superfamily protein</fullName>
    </submittedName>
</protein>
<name>A0A2U9PQM5_MYCSE</name>
<dbReference type="Proteomes" id="UP000011200">
    <property type="component" value="Chromosome"/>
</dbReference>
<accession>A0A2U9PQM5</accession>
<dbReference type="RefSeq" id="WP_003894523.1">
    <property type="nucleotide sequence ID" value="NZ_CP027541.1"/>
</dbReference>
<proteinExistence type="predicted"/>
<organism evidence="1 2">
    <name type="scientific">Mycolicibacterium smegmatis (strain MKD8)</name>
    <name type="common">Mycobacterium smegmatis</name>
    <dbReference type="NCBI Taxonomy" id="1214915"/>
    <lineage>
        <taxon>Bacteria</taxon>
        <taxon>Bacillati</taxon>
        <taxon>Actinomycetota</taxon>
        <taxon>Actinomycetes</taxon>
        <taxon>Mycobacteriales</taxon>
        <taxon>Mycobacteriaceae</taxon>
        <taxon>Mycolicibacterium</taxon>
    </lineage>
</organism>
<gene>
    <name evidence="1" type="ORF">D806_030980</name>
</gene>
<reference evidence="2" key="2">
    <citation type="submission" date="2018-03" db="EMBL/GenBank/DDBJ databases">
        <authorList>
            <person name="Derbyshire K."/>
            <person name="Gray T.A."/>
            <person name="Champion M."/>
        </authorList>
    </citation>
    <scope>NUCLEOTIDE SEQUENCE [LARGE SCALE GENOMIC DNA]</scope>
    <source>
        <strain evidence="2">MKD8</strain>
    </source>
</reference>
<evidence type="ECO:0000313" key="1">
    <source>
        <dbReference type="EMBL" id="AWT54072.1"/>
    </source>
</evidence>
<dbReference type="AlphaFoldDB" id="A0A2U9PQM5"/>
<sequence length="237" mass="25067">MEHITEPDPVTETDTARLRAACERDLGDPARWFPSPGYPDSLALCIIDAIFATGARHSLTEKVIGRYREHRRAHGGDPDRDGAVELLATFADVGGAQQWASQIGNRRPTSTAPDAPLRATAVADAAEALVAAGISTADDLRSAAGAEQLAPVRDAWCGVPGQRSGVTWSNLLKLAGLPASAAGRLVVGYVTRELGPASPERVADLIREVADLAGWEAGRLDHAIWRHEAGLQCQQAG</sequence>
<reference evidence="1 2" key="1">
    <citation type="journal article" date="2013" name="Genome Announc.">
        <title>Draft genome sequence of MKD8, a conjugal recipient Mycobacterium smegmatis strain.</title>
        <authorList>
            <person name="Gray T.A."/>
            <person name="Palumbo M.J."/>
            <person name="Derbyshire K.M."/>
        </authorList>
    </citation>
    <scope>NUCLEOTIDE SEQUENCE [LARGE SCALE GENOMIC DNA]</scope>
    <source>
        <strain evidence="1 2">MKD8</strain>
    </source>
</reference>
<keyword evidence="1" id="KW-0560">Oxidoreductase</keyword>
<dbReference type="EMBL" id="CP027541">
    <property type="protein sequence ID" value="AWT54072.1"/>
    <property type="molecule type" value="Genomic_DNA"/>
</dbReference>
<dbReference type="GO" id="GO:0004601">
    <property type="term" value="F:peroxidase activity"/>
    <property type="evidence" value="ECO:0007669"/>
    <property type="project" value="UniProtKB-KW"/>
</dbReference>